<evidence type="ECO:0000256" key="3">
    <source>
        <dbReference type="ARBA" id="ARBA00022723"/>
    </source>
</evidence>
<dbReference type="FunFam" id="3.40.390.10:FF:000074">
    <property type="entry name" value="Metalloprotease"/>
    <property type="match status" value="1"/>
</dbReference>
<dbReference type="Gene3D" id="3.40.390.10">
    <property type="entry name" value="Collagenase (Catalytic Domain)"/>
    <property type="match status" value="1"/>
</dbReference>
<evidence type="ECO:0000259" key="8">
    <source>
        <dbReference type="Pfam" id="PF01432"/>
    </source>
</evidence>
<dbReference type="Proteomes" id="UP001320420">
    <property type="component" value="Unassembled WGS sequence"/>
</dbReference>
<dbReference type="InterPro" id="IPR024079">
    <property type="entry name" value="MetalloPept_cat_dom_sf"/>
</dbReference>
<dbReference type="EMBL" id="JAKJXP020000034">
    <property type="protein sequence ID" value="KAK7752860.1"/>
    <property type="molecule type" value="Genomic_DNA"/>
</dbReference>
<keyword evidence="3 7" id="KW-0479">Metal-binding</keyword>
<dbReference type="PANTHER" id="PTHR11804">
    <property type="entry name" value="PROTEASE M3 THIMET OLIGOPEPTIDASE-RELATED"/>
    <property type="match status" value="1"/>
</dbReference>
<organism evidence="9 10">
    <name type="scientific">Diatrype stigma</name>
    <dbReference type="NCBI Taxonomy" id="117547"/>
    <lineage>
        <taxon>Eukaryota</taxon>
        <taxon>Fungi</taxon>
        <taxon>Dikarya</taxon>
        <taxon>Ascomycota</taxon>
        <taxon>Pezizomycotina</taxon>
        <taxon>Sordariomycetes</taxon>
        <taxon>Xylariomycetidae</taxon>
        <taxon>Xylariales</taxon>
        <taxon>Diatrypaceae</taxon>
        <taxon>Diatrype</taxon>
    </lineage>
</organism>
<dbReference type="AlphaFoldDB" id="A0AAN9UVC8"/>
<comment type="similarity">
    <text evidence="1 7">Belongs to the peptidase M3 family.</text>
</comment>
<dbReference type="InterPro" id="IPR024080">
    <property type="entry name" value="Neurolysin/TOP_N"/>
</dbReference>
<keyword evidence="5 7" id="KW-0862">Zinc</keyword>
<dbReference type="GO" id="GO:0006508">
    <property type="term" value="P:proteolysis"/>
    <property type="evidence" value="ECO:0007669"/>
    <property type="project" value="UniProtKB-KW"/>
</dbReference>
<comment type="caution">
    <text evidence="9">The sequence shown here is derived from an EMBL/GenBank/DDBJ whole genome shotgun (WGS) entry which is preliminary data.</text>
</comment>
<evidence type="ECO:0000256" key="7">
    <source>
        <dbReference type="RuleBase" id="RU003435"/>
    </source>
</evidence>
<dbReference type="Gene3D" id="1.20.1050.40">
    <property type="entry name" value="Endopeptidase. Chain P, domain 1"/>
    <property type="match status" value="1"/>
</dbReference>
<evidence type="ECO:0000256" key="1">
    <source>
        <dbReference type="ARBA" id="ARBA00006040"/>
    </source>
</evidence>
<keyword evidence="10" id="KW-1185">Reference proteome</keyword>
<reference evidence="9 10" key="1">
    <citation type="submission" date="2024-02" db="EMBL/GenBank/DDBJ databases">
        <title>De novo assembly and annotation of 12 fungi associated with fruit tree decline syndrome in Ontario, Canada.</title>
        <authorList>
            <person name="Sulman M."/>
            <person name="Ellouze W."/>
            <person name="Ilyukhin E."/>
        </authorList>
    </citation>
    <scope>NUCLEOTIDE SEQUENCE [LARGE SCALE GENOMIC DNA]</scope>
    <source>
        <strain evidence="9 10">M11/M66-122</strain>
    </source>
</reference>
<dbReference type="Pfam" id="PF01432">
    <property type="entry name" value="Peptidase_M3"/>
    <property type="match status" value="1"/>
</dbReference>
<feature type="domain" description="Peptidase M3A/M3B catalytic" evidence="8">
    <location>
        <begin position="226"/>
        <end position="590"/>
    </location>
</feature>
<dbReference type="PANTHER" id="PTHR11804:SF84">
    <property type="entry name" value="SACCHAROLYSIN"/>
    <property type="match status" value="1"/>
</dbReference>
<evidence type="ECO:0000256" key="5">
    <source>
        <dbReference type="ARBA" id="ARBA00022833"/>
    </source>
</evidence>
<keyword evidence="6 7" id="KW-0482">Metalloprotease</keyword>
<dbReference type="SUPFAM" id="SSF55486">
    <property type="entry name" value="Metalloproteases ('zincins'), catalytic domain"/>
    <property type="match status" value="1"/>
</dbReference>
<keyword evidence="4 7" id="KW-0378">Hydrolase</keyword>
<dbReference type="InterPro" id="IPR045090">
    <property type="entry name" value="Pept_M3A_M3B"/>
</dbReference>
<keyword evidence="2 7" id="KW-0645">Protease</keyword>
<dbReference type="InterPro" id="IPR001567">
    <property type="entry name" value="Pept_M3A_M3B_dom"/>
</dbReference>
<sequence>MDCPPQPPLTFAVNPEWIAQASEELFQKHRTVVDQLVSTVKPETATFNNVIAVLLQHENETQLTYNLISAYSLVSPDASLRAAAAEAADQISHCLIGCKEDTTLFCLVDAVYQKQKDDPTLDVESHKALVEARRSYVRKGMSLPLADASGARRAVTDIARRLKTINSEFTRNLDEKQHYIWLTRDELAGIPNDALSGLETGAGEMSSKLGLNLNGPHARWMLGLASSPETRERIYLATRRVASENVALFEEAIRLRYQSAQLLGYPSHTAYKVEVMMAKTPAAVMDLLDSVRDRVIRQLPYDIDKLLTLKRGDPAAQGQTNGDTILWSDIPYYSRIFEEQKYSVDHSLISEYFPVQQTVSRMLTLFGKLFGFIFVELTNTDRRPSALEEGLIWHPDVMLYGVWNDEQEGGDFTGFLYLDLHPRPGKSGGAQCRPLQLGFERSDGQRHHPSTVLLTNFDKPAVGKPSLLQHSDVVLLFHELGHGMHDLSGRCKYSRFHGAETVGDFNEAPSQMLENWCWDATALKHLSGHYQTGDALPDPLIASLLRTRVVLPAVKLLPQLRITLFDAAVHSTCPSGERFPNVARIYSECNELGGVGTVGDE</sequence>
<comment type="cofactor">
    <cofactor evidence="7">
        <name>Zn(2+)</name>
        <dbReference type="ChEBI" id="CHEBI:29105"/>
    </cofactor>
    <text evidence="7">Binds 1 zinc ion.</text>
</comment>
<gene>
    <name evidence="9" type="primary">PRD1_2</name>
    <name evidence="9" type="ORF">SLS62_005202</name>
</gene>
<dbReference type="GO" id="GO:0004222">
    <property type="term" value="F:metalloendopeptidase activity"/>
    <property type="evidence" value="ECO:0007669"/>
    <property type="project" value="InterPro"/>
</dbReference>
<evidence type="ECO:0000256" key="6">
    <source>
        <dbReference type="ARBA" id="ARBA00023049"/>
    </source>
</evidence>
<evidence type="ECO:0000256" key="4">
    <source>
        <dbReference type="ARBA" id="ARBA00022801"/>
    </source>
</evidence>
<proteinExistence type="inferred from homology"/>
<dbReference type="GO" id="GO:0005758">
    <property type="term" value="C:mitochondrial intermembrane space"/>
    <property type="evidence" value="ECO:0007669"/>
    <property type="project" value="TreeGrafter"/>
</dbReference>
<dbReference type="InterPro" id="IPR024077">
    <property type="entry name" value="Neurolysin/TOP_dom2"/>
</dbReference>
<evidence type="ECO:0000313" key="10">
    <source>
        <dbReference type="Proteomes" id="UP001320420"/>
    </source>
</evidence>
<evidence type="ECO:0000313" key="9">
    <source>
        <dbReference type="EMBL" id="KAK7752860.1"/>
    </source>
</evidence>
<dbReference type="GO" id="GO:0006518">
    <property type="term" value="P:peptide metabolic process"/>
    <property type="evidence" value="ECO:0007669"/>
    <property type="project" value="TreeGrafter"/>
</dbReference>
<name>A0AAN9UVC8_9PEZI</name>
<dbReference type="GO" id="GO:0046872">
    <property type="term" value="F:metal ion binding"/>
    <property type="evidence" value="ECO:0007669"/>
    <property type="project" value="UniProtKB-UniRule"/>
</dbReference>
<protein>
    <submittedName>
        <fullName evidence="9">Metalloendopeptidase</fullName>
    </submittedName>
</protein>
<dbReference type="Gene3D" id="1.10.1370.10">
    <property type="entry name" value="Neurolysin, domain 3"/>
    <property type="match status" value="1"/>
</dbReference>
<evidence type="ECO:0000256" key="2">
    <source>
        <dbReference type="ARBA" id="ARBA00022670"/>
    </source>
</evidence>
<dbReference type="CDD" id="cd06455">
    <property type="entry name" value="M3A_TOP"/>
    <property type="match status" value="1"/>
</dbReference>
<accession>A0AAN9UVC8</accession>